<dbReference type="Pfam" id="PF08507">
    <property type="entry name" value="COPI_assoc"/>
    <property type="match status" value="1"/>
</dbReference>
<dbReference type="GO" id="GO:0016020">
    <property type="term" value="C:membrane"/>
    <property type="evidence" value="ECO:0007669"/>
    <property type="project" value="UniProtKB-SubCell"/>
</dbReference>
<evidence type="ECO:0000256" key="2">
    <source>
        <dbReference type="ARBA" id="ARBA00022692"/>
    </source>
</evidence>
<gene>
    <name evidence="7" type="ORF">P43SY_007267</name>
</gene>
<evidence type="ECO:0008006" key="9">
    <source>
        <dbReference type="Google" id="ProtNLM"/>
    </source>
</evidence>
<evidence type="ECO:0000256" key="3">
    <source>
        <dbReference type="ARBA" id="ARBA00022989"/>
    </source>
</evidence>
<feature type="compositionally biased region" description="Polar residues" evidence="5">
    <location>
        <begin position="155"/>
        <end position="171"/>
    </location>
</feature>
<proteinExistence type="predicted"/>
<feature type="transmembrane region" description="Helical" evidence="6">
    <location>
        <begin position="21"/>
        <end position="41"/>
    </location>
</feature>
<feature type="region of interest" description="Disordered" evidence="5">
    <location>
        <begin position="152"/>
        <end position="205"/>
    </location>
</feature>
<name>A0AAD5LTG1_PYTIN</name>
<evidence type="ECO:0000256" key="1">
    <source>
        <dbReference type="ARBA" id="ARBA00004141"/>
    </source>
</evidence>
<evidence type="ECO:0000256" key="5">
    <source>
        <dbReference type="SAM" id="MobiDB-lite"/>
    </source>
</evidence>
<evidence type="ECO:0000313" key="8">
    <source>
        <dbReference type="Proteomes" id="UP001209570"/>
    </source>
</evidence>
<feature type="transmembrane region" description="Helical" evidence="6">
    <location>
        <begin position="108"/>
        <end position="130"/>
    </location>
</feature>
<keyword evidence="4 6" id="KW-0472">Membrane</keyword>
<dbReference type="InterPro" id="IPR013714">
    <property type="entry name" value="Golgi_TVP15"/>
</dbReference>
<dbReference type="PANTHER" id="PTHR38894:SF1">
    <property type="entry name" value="TRANSMEMBRANE PROTEIN"/>
    <property type="match status" value="1"/>
</dbReference>
<keyword evidence="2 6" id="KW-0812">Transmembrane</keyword>
<feature type="transmembrane region" description="Helical" evidence="6">
    <location>
        <begin position="47"/>
        <end position="65"/>
    </location>
</feature>
<dbReference type="PANTHER" id="PTHR38894">
    <property type="entry name" value="TRANSMEMBRANE PROTEIN"/>
    <property type="match status" value="1"/>
</dbReference>
<evidence type="ECO:0000256" key="6">
    <source>
        <dbReference type="SAM" id="Phobius"/>
    </source>
</evidence>
<accession>A0AAD5LTG1</accession>
<feature type="transmembrane region" description="Helical" evidence="6">
    <location>
        <begin position="77"/>
        <end position="96"/>
    </location>
</feature>
<feature type="compositionally biased region" description="Basic and acidic residues" evidence="5">
    <location>
        <begin position="182"/>
        <end position="195"/>
    </location>
</feature>
<dbReference type="Proteomes" id="UP001209570">
    <property type="component" value="Unassembled WGS sequence"/>
</dbReference>
<keyword evidence="3 6" id="KW-1133">Transmembrane helix</keyword>
<dbReference type="AlphaFoldDB" id="A0AAD5LTG1"/>
<comment type="subcellular location">
    <subcellularLocation>
        <location evidence="1">Membrane</location>
        <topology evidence="1">Multi-pass membrane protein</topology>
    </subcellularLocation>
</comment>
<sequence length="205" mass="22141">MNSMLTTPSPERIARLVKYVRYINVLTALIQVMAGVGNLARFLRLDVASTFIAVYVILFALLLLVFEFRQPSSDAMLRANFGFLYSFRGLSAYLFFMGCLNFGMTRGVFGFVAGAFACLSAVVVLCASCVTSGRENDELEAAINKADPARRVPTYGSSAATPGTPRSSSGTPKAAPAPTTFKTKEDSTSHVEKNKSPKKKAKGKQ</sequence>
<evidence type="ECO:0000256" key="4">
    <source>
        <dbReference type="ARBA" id="ARBA00023136"/>
    </source>
</evidence>
<reference evidence="7" key="1">
    <citation type="submission" date="2021-12" db="EMBL/GenBank/DDBJ databases">
        <title>Prjna785345.</title>
        <authorList>
            <person name="Rujirawat T."/>
            <person name="Krajaejun T."/>
        </authorList>
    </citation>
    <scope>NUCLEOTIDE SEQUENCE</scope>
    <source>
        <strain evidence="7">Pi057C3</strain>
    </source>
</reference>
<organism evidence="7 8">
    <name type="scientific">Pythium insidiosum</name>
    <name type="common">Pythiosis disease agent</name>
    <dbReference type="NCBI Taxonomy" id="114742"/>
    <lineage>
        <taxon>Eukaryota</taxon>
        <taxon>Sar</taxon>
        <taxon>Stramenopiles</taxon>
        <taxon>Oomycota</taxon>
        <taxon>Peronosporomycetes</taxon>
        <taxon>Pythiales</taxon>
        <taxon>Pythiaceae</taxon>
        <taxon>Pythium</taxon>
    </lineage>
</organism>
<dbReference type="EMBL" id="JAKCXM010000797">
    <property type="protein sequence ID" value="KAJ0391893.1"/>
    <property type="molecule type" value="Genomic_DNA"/>
</dbReference>
<protein>
    <recommendedName>
        <fullName evidence="9">COPI associated protein</fullName>
    </recommendedName>
</protein>
<keyword evidence="8" id="KW-1185">Reference proteome</keyword>
<evidence type="ECO:0000313" key="7">
    <source>
        <dbReference type="EMBL" id="KAJ0391893.1"/>
    </source>
</evidence>
<feature type="compositionally biased region" description="Basic residues" evidence="5">
    <location>
        <begin position="196"/>
        <end position="205"/>
    </location>
</feature>
<comment type="caution">
    <text evidence="7">The sequence shown here is derived from an EMBL/GenBank/DDBJ whole genome shotgun (WGS) entry which is preliminary data.</text>
</comment>